<organism evidence="3 4">
    <name type="scientific">Streptomyces zagrosensis</name>
    <dbReference type="NCBI Taxonomy" id="1042984"/>
    <lineage>
        <taxon>Bacteria</taxon>
        <taxon>Bacillati</taxon>
        <taxon>Actinomycetota</taxon>
        <taxon>Actinomycetes</taxon>
        <taxon>Kitasatosporales</taxon>
        <taxon>Streptomycetaceae</taxon>
        <taxon>Streptomyces</taxon>
    </lineage>
</organism>
<feature type="region of interest" description="Disordered" evidence="1">
    <location>
        <begin position="265"/>
        <end position="360"/>
    </location>
</feature>
<dbReference type="PANTHER" id="PTHR33744:SF17">
    <property type="entry name" value="CONSERVED PROTEIN"/>
    <property type="match status" value="1"/>
</dbReference>
<proteinExistence type="predicted"/>
<name>A0A7W9QBC4_9ACTN</name>
<feature type="compositionally biased region" description="Low complexity" evidence="1">
    <location>
        <begin position="345"/>
        <end position="359"/>
    </location>
</feature>
<gene>
    <name evidence="3" type="ORF">FHS42_003001</name>
</gene>
<evidence type="ECO:0000256" key="1">
    <source>
        <dbReference type="SAM" id="MobiDB-lite"/>
    </source>
</evidence>
<feature type="domain" description="PucR C-terminal helix-turn-helix" evidence="2">
    <location>
        <begin position="428"/>
        <end position="485"/>
    </location>
</feature>
<dbReference type="InterPro" id="IPR025736">
    <property type="entry name" value="PucR_C-HTH_dom"/>
</dbReference>
<sequence>MRGDYQQLVDEISAALGAPATLEDRDFKLIAFGVHDSDDDLAMDPVRTRSILQRRSTAAVRAWFEGFGIARAQAPLRIPPDPAAGVFMGRICLPVRHRGIVHGYVWLLDDGHLSDLELGHPNAPTDPRLAQAMETAARIGALLAAEARSGAELGELFRALLVGPSAGRGEAETALRDALGSAARGPLAVVAVLPWDAESLAESAPLPNLPGLAAVCAITGPAETAAVGGAAGTAGASAGPSASLAALVRLRSVTSVEPARTAAEQLLRSPRAAGTGHEAGAGAAGGAGQRAGVGAPGGLDGGTEHGGRGTGPAAGPPTTGHGARSTGPTTGHGARGPGPDGARSTGPTTGHGARGAAAGVSDVRREIAELPAAWREARAAAQAARADERLGPVATWAGVGPYRLLTGLPTAAPDPAVRPLLEQGHAELARTVEEFLDRAGQASRTAQALGIHRQTLYYRLSRVEQLTGLDLDTGEDRLLLHMALKRARLARGTGPAIP</sequence>
<feature type="compositionally biased region" description="Gly residues" evidence="1">
    <location>
        <begin position="277"/>
        <end position="301"/>
    </location>
</feature>
<dbReference type="InterPro" id="IPR042070">
    <property type="entry name" value="PucR_C-HTH_sf"/>
</dbReference>
<evidence type="ECO:0000259" key="2">
    <source>
        <dbReference type="Pfam" id="PF13556"/>
    </source>
</evidence>
<accession>A0A7W9QBC4</accession>
<dbReference type="Proteomes" id="UP000588098">
    <property type="component" value="Unassembled WGS sequence"/>
</dbReference>
<dbReference type="RefSeq" id="WP_184572575.1">
    <property type="nucleotide sequence ID" value="NZ_JACHJL010000006.1"/>
</dbReference>
<dbReference type="Pfam" id="PF13556">
    <property type="entry name" value="HTH_30"/>
    <property type="match status" value="1"/>
</dbReference>
<reference evidence="3 4" key="1">
    <citation type="submission" date="2020-08" db="EMBL/GenBank/DDBJ databases">
        <title>Genomic Encyclopedia of Type Strains, Phase III (KMG-III): the genomes of soil and plant-associated and newly described type strains.</title>
        <authorList>
            <person name="Whitman W."/>
        </authorList>
    </citation>
    <scope>NUCLEOTIDE SEQUENCE [LARGE SCALE GENOMIC DNA]</scope>
    <source>
        <strain evidence="3 4">CECT 8305</strain>
    </source>
</reference>
<dbReference type="Gene3D" id="1.10.10.2840">
    <property type="entry name" value="PucR C-terminal helix-turn-helix domain"/>
    <property type="match status" value="1"/>
</dbReference>
<dbReference type="InterPro" id="IPR051448">
    <property type="entry name" value="CdaR-like_regulators"/>
</dbReference>
<dbReference type="AlphaFoldDB" id="A0A7W9QBC4"/>
<evidence type="ECO:0000313" key="3">
    <source>
        <dbReference type="EMBL" id="MBB5935932.1"/>
    </source>
</evidence>
<keyword evidence="4" id="KW-1185">Reference proteome</keyword>
<dbReference type="PANTHER" id="PTHR33744">
    <property type="entry name" value="CARBOHYDRATE DIACID REGULATOR"/>
    <property type="match status" value="1"/>
</dbReference>
<comment type="caution">
    <text evidence="3">The sequence shown here is derived from an EMBL/GenBank/DDBJ whole genome shotgun (WGS) entry which is preliminary data.</text>
</comment>
<evidence type="ECO:0000313" key="4">
    <source>
        <dbReference type="Proteomes" id="UP000588098"/>
    </source>
</evidence>
<protein>
    <recommendedName>
        <fullName evidence="2">PucR C-terminal helix-turn-helix domain-containing protein</fullName>
    </recommendedName>
</protein>
<dbReference type="EMBL" id="JACHJL010000006">
    <property type="protein sequence ID" value="MBB5935932.1"/>
    <property type="molecule type" value="Genomic_DNA"/>
</dbReference>
<feature type="compositionally biased region" description="Low complexity" evidence="1">
    <location>
        <begin position="311"/>
        <end position="324"/>
    </location>
</feature>